<proteinExistence type="predicted"/>
<organism evidence="1 2">
    <name type="scientific">Candidatus Tanganyikabacteria bacterium</name>
    <dbReference type="NCBI Taxonomy" id="2961651"/>
    <lineage>
        <taxon>Bacteria</taxon>
        <taxon>Bacillati</taxon>
        <taxon>Candidatus Sericytochromatia</taxon>
        <taxon>Candidatus Tanganyikabacteria</taxon>
    </lineage>
</organism>
<dbReference type="Proteomes" id="UP000703893">
    <property type="component" value="Unassembled WGS sequence"/>
</dbReference>
<name>A0A937X7Z7_9BACT</name>
<comment type="caution">
    <text evidence="1">The sequence shown here is derived from an EMBL/GenBank/DDBJ whole genome shotgun (WGS) entry which is preliminary data.</text>
</comment>
<sequence>MRIGQLAPGGRSVGLRGGFEFDHAGLQAHEQVVIHQPDGFAIGCFRVRSALDACQRLIDQTQELDLEDERFAQS</sequence>
<accession>A0A937X7Z7</accession>
<protein>
    <submittedName>
        <fullName evidence="1">Uncharacterized protein</fullName>
    </submittedName>
</protein>
<dbReference type="EMBL" id="VGJX01000513">
    <property type="protein sequence ID" value="MBM3275281.1"/>
    <property type="molecule type" value="Genomic_DNA"/>
</dbReference>
<gene>
    <name evidence="1" type="ORF">FJZ00_09015</name>
</gene>
<evidence type="ECO:0000313" key="2">
    <source>
        <dbReference type="Proteomes" id="UP000703893"/>
    </source>
</evidence>
<evidence type="ECO:0000313" key="1">
    <source>
        <dbReference type="EMBL" id="MBM3275281.1"/>
    </source>
</evidence>
<dbReference type="AlphaFoldDB" id="A0A937X7Z7"/>
<reference evidence="1 2" key="1">
    <citation type="submission" date="2019-03" db="EMBL/GenBank/DDBJ databases">
        <title>Lake Tanganyika Metagenome-Assembled Genomes (MAGs).</title>
        <authorList>
            <person name="Tran P."/>
        </authorList>
    </citation>
    <scope>NUCLEOTIDE SEQUENCE [LARGE SCALE GENOMIC DNA]</scope>
    <source>
        <strain evidence="1">K_DeepCast_65m_m2_236</strain>
    </source>
</reference>